<evidence type="ECO:0000313" key="2">
    <source>
        <dbReference type="Proteomes" id="UP000662986"/>
    </source>
</evidence>
<keyword evidence="2" id="KW-1185">Reference proteome</keyword>
<evidence type="ECO:0000313" key="1">
    <source>
        <dbReference type="EMBL" id="QSE94173.1"/>
    </source>
</evidence>
<protein>
    <submittedName>
        <fullName evidence="1">Uncharacterized protein</fullName>
    </submittedName>
</protein>
<dbReference type="RefSeq" id="WP_206010606.1">
    <property type="nucleotide sequence ID" value="NZ_CP070619.1"/>
</dbReference>
<name>A0A974WCG4_9NOCA</name>
<sequence length="147" mass="15809">MTADTKDDDWGFGNGTATQLGEISQAAWIGSTHRWVMAQVGNQGALPAHMTRLGVGTKKDVYTVASTGIACGKTQSYMRREICDEDIPPGETRIVAVQLTDTILGQLEEDRRALGLQICIRVDPYGVQCGIESHVQYPAALSLTGGK</sequence>
<proteinExistence type="predicted"/>
<reference evidence="1 2" key="1">
    <citation type="journal article" date="2021" name="Microbiol. Resour. Announc.">
        <title>Complete Genome Sequences of Two Rhodococcus sp. Strains with Large and Linear Chromosomes, Isolated from Apple Rhizosphere.</title>
        <authorList>
            <person name="Benning S."/>
            <person name="Brugnone N."/>
            <person name="Siani R."/>
            <person name="Kublik S."/>
            <person name="Schloter M."/>
            <person name="Rad V."/>
        </authorList>
    </citation>
    <scope>NUCLEOTIDE SEQUENCE [LARGE SCALE GENOMIC DNA]</scope>
    <source>
        <strain evidence="1 2">R79</strain>
    </source>
</reference>
<gene>
    <name evidence="1" type="ORF">JWS13_39035</name>
</gene>
<dbReference type="EMBL" id="CP070619">
    <property type="protein sequence ID" value="QSE94173.1"/>
    <property type="molecule type" value="Genomic_DNA"/>
</dbReference>
<accession>A0A974WCG4</accession>
<reference evidence="1 2" key="2">
    <citation type="journal article" date="2022" name="Arch. Microbiol.">
        <title>Rhodococcus pseudokoreensis sp. nov. isolated from the rhizosphere of young M26 apple rootstocks.</title>
        <authorList>
            <person name="Kampfer P."/>
            <person name="Glaeser S.P."/>
            <person name="Blom J."/>
            <person name="Wolf J."/>
            <person name="Benning S."/>
            <person name="Schloter M."/>
            <person name="Neumann-Schaal M."/>
        </authorList>
    </citation>
    <scope>NUCLEOTIDE SEQUENCE [LARGE SCALE GENOMIC DNA]</scope>
    <source>
        <strain evidence="1 2">R79</strain>
    </source>
</reference>
<dbReference type="Proteomes" id="UP000662986">
    <property type="component" value="Chromosome"/>
</dbReference>
<organism evidence="1 2">
    <name type="scientific">Rhodococcus pseudokoreensis</name>
    <dbReference type="NCBI Taxonomy" id="2811421"/>
    <lineage>
        <taxon>Bacteria</taxon>
        <taxon>Bacillati</taxon>
        <taxon>Actinomycetota</taxon>
        <taxon>Actinomycetes</taxon>
        <taxon>Mycobacteriales</taxon>
        <taxon>Nocardiaceae</taxon>
        <taxon>Rhodococcus</taxon>
    </lineage>
</organism>